<dbReference type="EMBL" id="GBXM01104003">
    <property type="protein sequence ID" value="JAH04574.1"/>
    <property type="molecule type" value="Transcribed_RNA"/>
</dbReference>
<protein>
    <submittedName>
        <fullName evidence="1">Uncharacterized protein</fullName>
    </submittedName>
</protein>
<accession>A0A0E9PJ69</accession>
<dbReference type="AlphaFoldDB" id="A0A0E9PJ69"/>
<organism evidence="1">
    <name type="scientific">Anguilla anguilla</name>
    <name type="common">European freshwater eel</name>
    <name type="synonym">Muraena anguilla</name>
    <dbReference type="NCBI Taxonomy" id="7936"/>
    <lineage>
        <taxon>Eukaryota</taxon>
        <taxon>Metazoa</taxon>
        <taxon>Chordata</taxon>
        <taxon>Craniata</taxon>
        <taxon>Vertebrata</taxon>
        <taxon>Euteleostomi</taxon>
        <taxon>Actinopterygii</taxon>
        <taxon>Neopterygii</taxon>
        <taxon>Teleostei</taxon>
        <taxon>Anguilliformes</taxon>
        <taxon>Anguillidae</taxon>
        <taxon>Anguilla</taxon>
    </lineage>
</organism>
<reference evidence="1" key="1">
    <citation type="submission" date="2014-11" db="EMBL/GenBank/DDBJ databases">
        <authorList>
            <person name="Amaro Gonzalez C."/>
        </authorList>
    </citation>
    <scope>NUCLEOTIDE SEQUENCE</scope>
</reference>
<reference evidence="1" key="2">
    <citation type="journal article" date="2015" name="Fish Shellfish Immunol.">
        <title>Early steps in the European eel (Anguilla anguilla)-Vibrio vulnificus interaction in the gills: Role of the RtxA13 toxin.</title>
        <authorList>
            <person name="Callol A."/>
            <person name="Pajuelo D."/>
            <person name="Ebbesson L."/>
            <person name="Teles M."/>
            <person name="MacKenzie S."/>
            <person name="Amaro C."/>
        </authorList>
    </citation>
    <scope>NUCLEOTIDE SEQUENCE</scope>
</reference>
<sequence>MGTLVNECCVLDRACFCPCYGFTHTNISSTAFLEMLLDLYLKWSTSSL</sequence>
<proteinExistence type="predicted"/>
<evidence type="ECO:0000313" key="1">
    <source>
        <dbReference type="EMBL" id="JAH04574.1"/>
    </source>
</evidence>
<name>A0A0E9PJ69_ANGAN</name>